<evidence type="ECO:0000256" key="3">
    <source>
        <dbReference type="ARBA" id="ARBA00022722"/>
    </source>
</evidence>
<dbReference type="GO" id="GO:0016787">
    <property type="term" value="F:hydrolase activity"/>
    <property type="evidence" value="ECO:0007669"/>
    <property type="project" value="UniProtKB-KW"/>
</dbReference>
<dbReference type="InterPro" id="IPR012933">
    <property type="entry name" value="HicA_mRNA_interferase"/>
</dbReference>
<dbReference type="Proteomes" id="UP000070531">
    <property type="component" value="Unassembled WGS sequence"/>
</dbReference>
<evidence type="ECO:0000256" key="6">
    <source>
        <dbReference type="ARBA" id="ARBA00022884"/>
    </source>
</evidence>
<evidence type="ECO:0000256" key="4">
    <source>
        <dbReference type="ARBA" id="ARBA00022759"/>
    </source>
</evidence>
<dbReference type="PATRIC" id="fig|419005.5.peg.1901"/>
<sequence>MNWNELKKKALKAGFVFVKHGARHDEYYNPKTNKTIQLERHWSQEVRKGLASKLKREIGF</sequence>
<dbReference type="STRING" id="419005.HMPREF1860_01900"/>
<evidence type="ECO:0000313" key="8">
    <source>
        <dbReference type="EMBL" id="KXB75071.1"/>
    </source>
</evidence>
<dbReference type="AlphaFoldDB" id="A0A134B544"/>
<dbReference type="InterPro" id="IPR038570">
    <property type="entry name" value="HicA_sf"/>
</dbReference>
<evidence type="ECO:0000256" key="2">
    <source>
        <dbReference type="ARBA" id="ARBA00022649"/>
    </source>
</evidence>
<organism evidence="8">
    <name type="scientific">Prevotella amnii</name>
    <dbReference type="NCBI Taxonomy" id="419005"/>
    <lineage>
        <taxon>Bacteria</taxon>
        <taxon>Pseudomonadati</taxon>
        <taxon>Bacteroidota</taxon>
        <taxon>Bacteroidia</taxon>
        <taxon>Bacteroidales</taxon>
        <taxon>Prevotellaceae</taxon>
        <taxon>Prevotella</taxon>
    </lineage>
</organism>
<comment type="similarity">
    <text evidence="1">Belongs to the HicA mRNA interferase family.</text>
</comment>
<evidence type="ECO:0000256" key="5">
    <source>
        <dbReference type="ARBA" id="ARBA00022801"/>
    </source>
</evidence>
<evidence type="ECO:0000256" key="1">
    <source>
        <dbReference type="ARBA" id="ARBA00006620"/>
    </source>
</evidence>
<dbReference type="Pfam" id="PF07927">
    <property type="entry name" value="HicA_toxin"/>
    <property type="match status" value="1"/>
</dbReference>
<keyword evidence="6" id="KW-0694">RNA-binding</keyword>
<dbReference type="GO" id="GO:0004519">
    <property type="term" value="F:endonuclease activity"/>
    <property type="evidence" value="ECO:0007669"/>
    <property type="project" value="UniProtKB-KW"/>
</dbReference>
<name>A0A134B544_9BACT</name>
<dbReference type="EMBL" id="LSDL01000127">
    <property type="protein sequence ID" value="KXB75071.1"/>
    <property type="molecule type" value="Genomic_DNA"/>
</dbReference>
<comment type="caution">
    <text evidence="8">The sequence shown here is derived from an EMBL/GenBank/DDBJ whole genome shotgun (WGS) entry which is preliminary data.</text>
</comment>
<evidence type="ECO:0000256" key="7">
    <source>
        <dbReference type="ARBA" id="ARBA00023016"/>
    </source>
</evidence>
<evidence type="ECO:0008006" key="10">
    <source>
        <dbReference type="Google" id="ProtNLM"/>
    </source>
</evidence>
<gene>
    <name evidence="8" type="ORF">HMPREF1860_01900</name>
</gene>
<dbReference type="SUPFAM" id="SSF54786">
    <property type="entry name" value="YcfA/nrd intein domain"/>
    <property type="match status" value="1"/>
</dbReference>
<accession>A0A134B544</accession>
<keyword evidence="7" id="KW-0346">Stress response</keyword>
<evidence type="ECO:0000313" key="9">
    <source>
        <dbReference type="Proteomes" id="UP000070531"/>
    </source>
</evidence>
<protein>
    <recommendedName>
        <fullName evidence="10">Toxin-antitoxin system, toxin component, HicA family</fullName>
    </recommendedName>
</protein>
<keyword evidence="5" id="KW-0378">Hydrolase</keyword>
<keyword evidence="4" id="KW-0255">Endonuclease</keyword>
<dbReference type="Gene3D" id="3.30.920.30">
    <property type="entry name" value="Hypothetical protein"/>
    <property type="match status" value="1"/>
</dbReference>
<keyword evidence="3" id="KW-0540">Nuclease</keyword>
<keyword evidence="2" id="KW-1277">Toxin-antitoxin system</keyword>
<proteinExistence type="inferred from homology"/>
<dbReference type="RefSeq" id="WP_060933301.1">
    <property type="nucleotide sequence ID" value="NZ_KQ960561.1"/>
</dbReference>
<dbReference type="GO" id="GO:0003729">
    <property type="term" value="F:mRNA binding"/>
    <property type="evidence" value="ECO:0007669"/>
    <property type="project" value="InterPro"/>
</dbReference>
<reference evidence="8 9" key="1">
    <citation type="submission" date="2016-01" db="EMBL/GenBank/DDBJ databases">
        <authorList>
            <person name="Oliw E.H."/>
        </authorList>
    </citation>
    <scope>NUCLEOTIDE SEQUENCE [LARGE SCALE GENOMIC DNA]</scope>
    <source>
        <strain evidence="8 9">DNF00307</strain>
    </source>
</reference>